<reference evidence="3 4" key="1">
    <citation type="submission" date="2019-12" db="EMBL/GenBank/DDBJ databases">
        <authorList>
            <person name="Xu J."/>
        </authorList>
    </citation>
    <scope>NUCLEOTIDE SEQUENCE [LARGE SCALE GENOMIC DNA]</scope>
    <source>
        <strain evidence="3 4">HX-5-24</strain>
    </source>
</reference>
<feature type="chain" id="PRO_5028992868" evidence="1">
    <location>
        <begin position="18"/>
        <end position="177"/>
    </location>
</feature>
<dbReference type="Proteomes" id="UP000479692">
    <property type="component" value="Unassembled WGS sequence"/>
</dbReference>
<gene>
    <name evidence="3" type="ORF">GN331_04680</name>
</gene>
<proteinExistence type="predicted"/>
<feature type="domain" description="DUF4440" evidence="2">
    <location>
        <begin position="43"/>
        <end position="162"/>
    </location>
</feature>
<evidence type="ECO:0000256" key="1">
    <source>
        <dbReference type="SAM" id="SignalP"/>
    </source>
</evidence>
<dbReference type="Gene3D" id="3.10.450.50">
    <property type="match status" value="1"/>
</dbReference>
<evidence type="ECO:0000313" key="3">
    <source>
        <dbReference type="EMBL" id="MUV13500.1"/>
    </source>
</evidence>
<dbReference type="RefSeq" id="WP_156640685.1">
    <property type="nucleotide sequence ID" value="NZ_WOXT01000001.1"/>
</dbReference>
<dbReference type="Pfam" id="PF14534">
    <property type="entry name" value="DUF4440"/>
    <property type="match status" value="1"/>
</dbReference>
<evidence type="ECO:0000259" key="2">
    <source>
        <dbReference type="Pfam" id="PF14534"/>
    </source>
</evidence>
<accession>A0A7C9LGU5</accession>
<sequence>MRHFVLLALLAPLAAFAQAKPEAEIHLTPGAPPASPEVVAALAEKDQQLFDAAFNCKIDVLKTLVADDFEFFHDKGGLTATSGKQFIDNVADGCKREEAGTNFHARRELVEGTMTVHLIGDYGAMQMGTHRFFALRKGEPDRLTETGKFIDLWKKDGDTWKLARVISYDHVLAPQPK</sequence>
<dbReference type="EMBL" id="WOXT01000001">
    <property type="protein sequence ID" value="MUV13500.1"/>
    <property type="molecule type" value="Genomic_DNA"/>
</dbReference>
<organism evidence="3 4">
    <name type="scientific">Noviluteimonas gilva</name>
    <dbReference type="NCBI Taxonomy" id="2682097"/>
    <lineage>
        <taxon>Bacteria</taxon>
        <taxon>Pseudomonadati</taxon>
        <taxon>Pseudomonadota</taxon>
        <taxon>Gammaproteobacteria</taxon>
        <taxon>Lysobacterales</taxon>
        <taxon>Lysobacteraceae</taxon>
        <taxon>Noviluteimonas</taxon>
    </lineage>
</organism>
<dbReference type="SUPFAM" id="SSF54427">
    <property type="entry name" value="NTF2-like"/>
    <property type="match status" value="1"/>
</dbReference>
<name>A0A7C9LGU5_9GAMM</name>
<dbReference type="InterPro" id="IPR027843">
    <property type="entry name" value="DUF4440"/>
</dbReference>
<comment type="caution">
    <text evidence="3">The sequence shown here is derived from an EMBL/GenBank/DDBJ whole genome shotgun (WGS) entry which is preliminary data.</text>
</comment>
<protein>
    <submittedName>
        <fullName evidence="3">DUF4440 domain-containing protein</fullName>
    </submittedName>
</protein>
<dbReference type="AlphaFoldDB" id="A0A7C9LGU5"/>
<feature type="signal peptide" evidence="1">
    <location>
        <begin position="1"/>
        <end position="17"/>
    </location>
</feature>
<dbReference type="InterPro" id="IPR032710">
    <property type="entry name" value="NTF2-like_dom_sf"/>
</dbReference>
<evidence type="ECO:0000313" key="4">
    <source>
        <dbReference type="Proteomes" id="UP000479692"/>
    </source>
</evidence>
<keyword evidence="4" id="KW-1185">Reference proteome</keyword>
<keyword evidence="1" id="KW-0732">Signal</keyword>